<keyword evidence="11" id="KW-1185">Reference proteome</keyword>
<dbReference type="GO" id="GO:0005737">
    <property type="term" value="C:cytoplasm"/>
    <property type="evidence" value="ECO:0007669"/>
    <property type="project" value="TreeGrafter"/>
</dbReference>
<evidence type="ECO:0000256" key="6">
    <source>
        <dbReference type="ARBA" id="ARBA00023102"/>
    </source>
</evidence>
<dbReference type="EC" id="3.1.3.15" evidence="3 8"/>
<proteinExistence type="inferred from homology"/>
<dbReference type="UniPathway" id="UPA00031">
    <property type="reaction ID" value="UER00013"/>
</dbReference>
<dbReference type="GO" id="GO:0004401">
    <property type="term" value="F:histidinol-phosphatase activity"/>
    <property type="evidence" value="ECO:0007669"/>
    <property type="project" value="UniProtKB-UniRule"/>
</dbReference>
<comment type="similarity">
    <text evidence="2 8">Belongs to the PHP hydrolase family. HisK subfamily.</text>
</comment>
<evidence type="ECO:0000256" key="4">
    <source>
        <dbReference type="ARBA" id="ARBA00022605"/>
    </source>
</evidence>
<gene>
    <name evidence="10" type="ORF">AMD00_05285</name>
</gene>
<evidence type="ECO:0000256" key="2">
    <source>
        <dbReference type="ARBA" id="ARBA00009152"/>
    </source>
</evidence>
<dbReference type="InterPro" id="IPR016195">
    <property type="entry name" value="Pol/histidinol_Pase-like"/>
</dbReference>
<comment type="catalytic activity">
    <reaction evidence="7 8">
        <text>L-histidinol phosphate + H2O = L-histidinol + phosphate</text>
        <dbReference type="Rhea" id="RHEA:14465"/>
        <dbReference type="ChEBI" id="CHEBI:15377"/>
        <dbReference type="ChEBI" id="CHEBI:43474"/>
        <dbReference type="ChEBI" id="CHEBI:57699"/>
        <dbReference type="ChEBI" id="CHEBI:57980"/>
        <dbReference type="EC" id="3.1.3.15"/>
    </reaction>
</comment>
<dbReference type="PANTHER" id="PTHR21039">
    <property type="entry name" value="HISTIDINOL PHOSPHATASE-RELATED"/>
    <property type="match status" value="1"/>
</dbReference>
<dbReference type="InterPro" id="IPR010140">
    <property type="entry name" value="Histidinol_P_phosphatase_HisJ"/>
</dbReference>
<dbReference type="NCBIfam" id="TIGR01856">
    <property type="entry name" value="hisJ_fam"/>
    <property type="match status" value="1"/>
</dbReference>
<evidence type="ECO:0000256" key="3">
    <source>
        <dbReference type="ARBA" id="ARBA00013085"/>
    </source>
</evidence>
<feature type="domain" description="PHP" evidence="9">
    <location>
        <begin position="4"/>
        <end position="223"/>
    </location>
</feature>
<accession>A0A0M0LLC9</accession>
<evidence type="ECO:0000256" key="5">
    <source>
        <dbReference type="ARBA" id="ARBA00022801"/>
    </source>
</evidence>
<name>A0A0M0LLC9_9BACL</name>
<evidence type="ECO:0000256" key="7">
    <source>
        <dbReference type="ARBA" id="ARBA00049158"/>
    </source>
</evidence>
<comment type="pathway">
    <text evidence="1 8">Amino-acid biosynthesis; L-histidine biosynthesis; L-histidine from 5-phospho-alpha-D-ribose 1-diphosphate: step 8/9.</text>
</comment>
<evidence type="ECO:0000313" key="11">
    <source>
        <dbReference type="Proteomes" id="UP000036867"/>
    </source>
</evidence>
<dbReference type="Proteomes" id="UP000036867">
    <property type="component" value="Unassembled WGS sequence"/>
</dbReference>
<dbReference type="PANTHER" id="PTHR21039:SF0">
    <property type="entry name" value="HISTIDINOL-PHOSPHATASE"/>
    <property type="match status" value="1"/>
</dbReference>
<dbReference type="Pfam" id="PF13263">
    <property type="entry name" value="PHP_C"/>
    <property type="match status" value="1"/>
</dbReference>
<sequence>MKKDGHTHTHYCPHGSIESVEEYIMQAIKQGFTDYSITEHAPLPTAFLKSAAGEQYAIDTAGMRIEDVPTYLTEMHDLKKKYASQINIHVGFEIDYAPGFEDWTSAFLNEFGPQTDDNILSLHFLQGHGGWRAIDYCPEDYKEGIVEYYGGFQEAQNAYLSLLLQSIKADLGPYKPKRIGHITLCNKFERYFDEPTTFNEIGESYLNEILQEMQQRQLSLDLNVAGLAKPYCLQTYPPLPIVAQAKQLGINIVFGSDAHKSYEVGRYYDMVANYLSD</sequence>
<evidence type="ECO:0000256" key="8">
    <source>
        <dbReference type="RuleBase" id="RU366003"/>
    </source>
</evidence>
<keyword evidence="4 8" id="KW-0028">Amino-acid biosynthesis</keyword>
<keyword evidence="5 8" id="KW-0378">Hydrolase</keyword>
<protein>
    <recommendedName>
        <fullName evidence="3 8">Histidinol-phosphatase</fullName>
        <shortName evidence="8">HolPase</shortName>
        <ecNumber evidence="3 8">3.1.3.15</ecNumber>
    </recommendedName>
</protein>
<dbReference type="Gene3D" id="3.20.20.140">
    <property type="entry name" value="Metal-dependent hydrolases"/>
    <property type="match status" value="1"/>
</dbReference>
<dbReference type="GO" id="GO:0000105">
    <property type="term" value="P:L-histidine biosynthetic process"/>
    <property type="evidence" value="ECO:0007669"/>
    <property type="project" value="UniProtKB-UniRule"/>
</dbReference>
<dbReference type="EMBL" id="LILB01000001">
    <property type="protein sequence ID" value="KOO51849.1"/>
    <property type="molecule type" value="Genomic_DNA"/>
</dbReference>
<dbReference type="STRING" id="263475.AMD00_05285"/>
<dbReference type="CDD" id="cd12110">
    <property type="entry name" value="PHP_HisPPase_Hisj_like"/>
    <property type="match status" value="1"/>
</dbReference>
<dbReference type="OrthoDB" id="9775255at2"/>
<reference evidence="11" key="1">
    <citation type="submission" date="2015-08" db="EMBL/GenBank/DDBJ databases">
        <title>Fjat-10028 dsm 16317.</title>
        <authorList>
            <person name="Liu B."/>
            <person name="Wang J."/>
            <person name="Zhu Y."/>
            <person name="Liu G."/>
            <person name="Chen Q."/>
            <person name="Chen Z."/>
            <person name="Lan J."/>
            <person name="Che J."/>
            <person name="Ge C."/>
            <person name="Shi H."/>
            <person name="Pan Z."/>
            <person name="Liu X."/>
        </authorList>
    </citation>
    <scope>NUCLEOTIDE SEQUENCE [LARGE SCALE GENOMIC DNA]</scope>
    <source>
        <strain evidence="11">DSM 16317</strain>
    </source>
</reference>
<evidence type="ECO:0000313" key="10">
    <source>
        <dbReference type="EMBL" id="KOO51849.1"/>
    </source>
</evidence>
<comment type="caution">
    <text evidence="10">The sequence shown here is derived from an EMBL/GenBank/DDBJ whole genome shotgun (WGS) entry which is preliminary data.</text>
</comment>
<dbReference type="InterPro" id="IPR004013">
    <property type="entry name" value="PHP_dom"/>
</dbReference>
<dbReference type="SUPFAM" id="SSF89550">
    <property type="entry name" value="PHP domain-like"/>
    <property type="match status" value="1"/>
</dbReference>
<dbReference type="RefSeq" id="WP_053416013.1">
    <property type="nucleotide sequence ID" value="NZ_LILB01000001.1"/>
</dbReference>
<dbReference type="GeneID" id="301135515"/>
<dbReference type="PATRIC" id="fig|263475.3.peg.1471"/>
<dbReference type="Pfam" id="PF02811">
    <property type="entry name" value="PHP"/>
    <property type="match status" value="1"/>
</dbReference>
<keyword evidence="6 8" id="KW-0368">Histidine biosynthesis</keyword>
<dbReference type="NCBIfam" id="NF005996">
    <property type="entry name" value="PRK08123.1"/>
    <property type="match status" value="1"/>
</dbReference>
<organism evidence="10 11">
    <name type="scientific">Viridibacillus arvi</name>
    <dbReference type="NCBI Taxonomy" id="263475"/>
    <lineage>
        <taxon>Bacteria</taxon>
        <taxon>Bacillati</taxon>
        <taxon>Bacillota</taxon>
        <taxon>Bacilli</taxon>
        <taxon>Bacillales</taxon>
        <taxon>Caryophanaceae</taxon>
        <taxon>Viridibacillus</taxon>
    </lineage>
</organism>
<evidence type="ECO:0000256" key="1">
    <source>
        <dbReference type="ARBA" id="ARBA00004970"/>
    </source>
</evidence>
<evidence type="ECO:0000259" key="9">
    <source>
        <dbReference type="Pfam" id="PF02811"/>
    </source>
</evidence>
<dbReference type="AlphaFoldDB" id="A0A0M0LLC9"/>